<organism evidence="2 3">
    <name type="scientific">Anaerosolibacter carboniphilus</name>
    <dbReference type="NCBI Taxonomy" id="1417629"/>
    <lineage>
        <taxon>Bacteria</taxon>
        <taxon>Bacillati</taxon>
        <taxon>Bacillota</taxon>
        <taxon>Clostridia</taxon>
        <taxon>Peptostreptococcales</taxon>
        <taxon>Thermotaleaceae</taxon>
        <taxon>Anaerosolibacter</taxon>
    </lineage>
</organism>
<evidence type="ECO:0000313" key="3">
    <source>
        <dbReference type="Proteomes" id="UP000579281"/>
    </source>
</evidence>
<keyword evidence="3" id="KW-1185">Reference proteome</keyword>
<dbReference type="Proteomes" id="UP000579281">
    <property type="component" value="Unassembled WGS sequence"/>
</dbReference>
<feature type="transmembrane region" description="Helical" evidence="1">
    <location>
        <begin position="21"/>
        <end position="44"/>
    </location>
</feature>
<feature type="transmembrane region" description="Helical" evidence="1">
    <location>
        <begin position="227"/>
        <end position="246"/>
    </location>
</feature>
<feature type="transmembrane region" description="Helical" evidence="1">
    <location>
        <begin position="118"/>
        <end position="138"/>
    </location>
</feature>
<protein>
    <submittedName>
        <fullName evidence="2">ABC-2 type transport system permease protein</fullName>
    </submittedName>
</protein>
<feature type="transmembrane region" description="Helical" evidence="1">
    <location>
        <begin position="144"/>
        <end position="170"/>
    </location>
</feature>
<evidence type="ECO:0000313" key="2">
    <source>
        <dbReference type="EMBL" id="MBB6215887.1"/>
    </source>
</evidence>
<keyword evidence="1" id="KW-1133">Transmembrane helix</keyword>
<gene>
    <name evidence="2" type="ORF">HNQ80_001978</name>
</gene>
<name>A0A841KR44_9FIRM</name>
<accession>A0A841KR44</accession>
<proteinExistence type="predicted"/>
<reference evidence="2 3" key="1">
    <citation type="submission" date="2020-08" db="EMBL/GenBank/DDBJ databases">
        <title>Genomic Encyclopedia of Type Strains, Phase IV (KMG-IV): sequencing the most valuable type-strain genomes for metagenomic binning, comparative biology and taxonomic classification.</title>
        <authorList>
            <person name="Goeker M."/>
        </authorList>
    </citation>
    <scope>NUCLEOTIDE SEQUENCE [LARGE SCALE GENOMIC DNA]</scope>
    <source>
        <strain evidence="2 3">DSM 103526</strain>
    </source>
</reference>
<feature type="transmembrane region" description="Helical" evidence="1">
    <location>
        <begin position="191"/>
        <end position="215"/>
    </location>
</feature>
<keyword evidence="1" id="KW-0812">Transmembrane</keyword>
<dbReference type="PANTHER" id="PTHR36833:SF1">
    <property type="entry name" value="INTEGRAL MEMBRANE TRANSPORT PROTEIN"/>
    <property type="match status" value="1"/>
</dbReference>
<comment type="caution">
    <text evidence="2">The sequence shown here is derived from an EMBL/GenBank/DDBJ whole genome shotgun (WGS) entry which is preliminary data.</text>
</comment>
<dbReference type="PANTHER" id="PTHR36833">
    <property type="entry name" value="SLR0610 PROTEIN-RELATED"/>
    <property type="match status" value="1"/>
</dbReference>
<dbReference type="AlphaFoldDB" id="A0A841KR44"/>
<dbReference type="Pfam" id="PF06182">
    <property type="entry name" value="ABC2_membrane_6"/>
    <property type="match status" value="1"/>
</dbReference>
<evidence type="ECO:0000256" key="1">
    <source>
        <dbReference type="SAM" id="Phobius"/>
    </source>
</evidence>
<keyword evidence="1" id="KW-0472">Membrane</keyword>
<sequence length="258" mass="29892">MKLYLRYCSIILRSQMQYKSSFFMTILGQFLVSFSMFISIYFMFKRFNRVEGFSYSEVLLCFAIVLTSFSIAECFIRGFDAFSGIISNGEFDRIMVRPRNEIIQVLGSKIEFTRIGRFLQAVIIFFYAIPASEVIWTFDKIVTLVFMIVGGICIFAGLFVIYASLCFFTIEGLEFINIFTDGGREFGKYPLLIYGEGVLKFFTYIIPLALVQYYPLTYLIGRTDNKLFILLPLIGALFLIPCYIFWRFGLKHYKSTGS</sequence>
<feature type="transmembrane region" description="Helical" evidence="1">
    <location>
        <begin position="56"/>
        <end position="76"/>
    </location>
</feature>
<dbReference type="InterPro" id="IPR010390">
    <property type="entry name" value="ABC-2_transporter-like"/>
</dbReference>
<dbReference type="EMBL" id="JACHEN010000010">
    <property type="protein sequence ID" value="MBB6215887.1"/>
    <property type="molecule type" value="Genomic_DNA"/>
</dbReference>
<dbReference type="RefSeq" id="WP_184310433.1">
    <property type="nucleotide sequence ID" value="NZ_JACHEN010000010.1"/>
</dbReference>